<proteinExistence type="predicted"/>
<dbReference type="PANTHER" id="PTHR10815">
    <property type="entry name" value="METHYLATED-DNA--PROTEIN-CYSTEINE METHYLTRANSFERASE"/>
    <property type="match status" value="1"/>
</dbReference>
<dbReference type="GeneID" id="78561707"/>
<dbReference type="InterPro" id="IPR036388">
    <property type="entry name" value="WH-like_DNA-bd_sf"/>
</dbReference>
<evidence type="ECO:0000313" key="10">
    <source>
        <dbReference type="EMBL" id="QWV12870.1"/>
    </source>
</evidence>
<dbReference type="InterPro" id="IPR001497">
    <property type="entry name" value="MethylDNA_cys_MeTrfase_AS"/>
</dbReference>
<dbReference type="SUPFAM" id="SSF53155">
    <property type="entry name" value="Methylated DNA-protein cysteine methyltransferase domain"/>
    <property type="match status" value="1"/>
</dbReference>
<evidence type="ECO:0000259" key="9">
    <source>
        <dbReference type="PROSITE" id="PS01124"/>
    </source>
</evidence>
<comment type="catalytic activity">
    <reaction evidence="1">
        <text>a 4-O-methyl-thymidine in DNA + L-cysteinyl-[protein] = a thymidine in DNA + S-methyl-L-cysteinyl-[protein]</text>
        <dbReference type="Rhea" id="RHEA:53428"/>
        <dbReference type="Rhea" id="RHEA-COMP:10131"/>
        <dbReference type="Rhea" id="RHEA-COMP:10132"/>
        <dbReference type="Rhea" id="RHEA-COMP:13555"/>
        <dbReference type="Rhea" id="RHEA-COMP:13556"/>
        <dbReference type="ChEBI" id="CHEBI:29950"/>
        <dbReference type="ChEBI" id="CHEBI:82612"/>
        <dbReference type="ChEBI" id="CHEBI:137386"/>
        <dbReference type="ChEBI" id="CHEBI:137387"/>
        <dbReference type="EC" id="2.1.1.63"/>
    </reaction>
</comment>
<dbReference type="InterPro" id="IPR009057">
    <property type="entry name" value="Homeodomain-like_sf"/>
</dbReference>
<keyword evidence="3 10" id="KW-0808">Transferase</keyword>
<evidence type="ECO:0000256" key="2">
    <source>
        <dbReference type="ARBA" id="ARBA00022603"/>
    </source>
</evidence>
<sequence length="296" mass="32646">MACNERSAVDREPELSASAPDRMVELARFIESRPDERLTLEDMAAFIGLSASHVQRAFKKTFGVSPKAYQDALRLKTFKQALKHGQTVTDAIYDAGFGSVSRVYGKADRQVGMSPSRYGKGGEGETITHACRQTSLGLLMMAATDQGVCFAEFGDDEAALQDRLQREFPKARLVPSEAKASPELDAWIAALDEHLSQNTPRPDVPLDIRGTAFQTRVWKLLLSVREGEVVSYTELAKRLGEPRAVRAVASACGRNRIAVLIPCHRVLRSDGSLGGYRWGLDRKQHLLEQERSASAE</sequence>
<dbReference type="PROSITE" id="PS01124">
    <property type="entry name" value="HTH_ARAC_FAMILY_2"/>
    <property type="match status" value="1"/>
</dbReference>
<dbReference type="EMBL" id="CP076686">
    <property type="protein sequence ID" value="QWV12870.1"/>
    <property type="molecule type" value="Genomic_DNA"/>
</dbReference>
<dbReference type="SUPFAM" id="SSF46689">
    <property type="entry name" value="Homeodomain-like"/>
    <property type="match status" value="1"/>
</dbReference>
<evidence type="ECO:0000313" key="11">
    <source>
        <dbReference type="Proteomes" id="UP000683442"/>
    </source>
</evidence>
<keyword evidence="6" id="KW-0804">Transcription</keyword>
<dbReference type="SMART" id="SM00342">
    <property type="entry name" value="HTH_ARAC"/>
    <property type="match status" value="1"/>
</dbReference>
<feature type="domain" description="HTH araC/xylS-type" evidence="9">
    <location>
        <begin position="24"/>
        <end position="121"/>
    </location>
</feature>
<dbReference type="InterPro" id="IPR018060">
    <property type="entry name" value="HTH_AraC"/>
</dbReference>
<dbReference type="PROSITE" id="PS00374">
    <property type="entry name" value="MGMT"/>
    <property type="match status" value="1"/>
</dbReference>
<dbReference type="Pfam" id="PF01035">
    <property type="entry name" value="DNA_binding_1"/>
    <property type="match status" value="1"/>
</dbReference>
<evidence type="ECO:0000256" key="7">
    <source>
        <dbReference type="ARBA" id="ARBA00023204"/>
    </source>
</evidence>
<evidence type="ECO:0000256" key="1">
    <source>
        <dbReference type="ARBA" id="ARBA00001286"/>
    </source>
</evidence>
<dbReference type="GO" id="GO:0003908">
    <property type="term" value="F:methylated-DNA-[protein]-cysteine S-methyltransferase activity"/>
    <property type="evidence" value="ECO:0007669"/>
    <property type="project" value="UniProtKB-EC"/>
</dbReference>
<dbReference type="InterPro" id="IPR014048">
    <property type="entry name" value="MethylDNA_cys_MeTrfase_DNA-bd"/>
</dbReference>
<dbReference type="SUPFAM" id="SSF46767">
    <property type="entry name" value="Methylated DNA-protein cysteine methyltransferase, C-terminal domain"/>
    <property type="match status" value="1"/>
</dbReference>
<organism evidence="10 11">
    <name type="scientific">Marinobacter adhaerens</name>
    <dbReference type="NCBI Taxonomy" id="1033846"/>
    <lineage>
        <taxon>Bacteria</taxon>
        <taxon>Pseudomonadati</taxon>
        <taxon>Pseudomonadota</taxon>
        <taxon>Gammaproteobacteria</taxon>
        <taxon>Pseudomonadales</taxon>
        <taxon>Marinobacteraceae</taxon>
        <taxon>Marinobacter</taxon>
    </lineage>
</organism>
<dbReference type="EC" id="2.1.1.63" evidence="10"/>
<protein>
    <submittedName>
        <fullName evidence="10">Methylated-DNA--[protein]-cysteine S-methyltransferase</fullName>
        <ecNumber evidence="10">2.1.1.63</ecNumber>
    </submittedName>
</protein>
<dbReference type="PANTHER" id="PTHR10815:SF5">
    <property type="entry name" value="METHYLATED-DNA--PROTEIN-CYSTEINE METHYLTRANSFERASE"/>
    <property type="match status" value="1"/>
</dbReference>
<dbReference type="RefSeq" id="WP_014578362.1">
    <property type="nucleotide sequence ID" value="NZ_CP076686.1"/>
</dbReference>
<dbReference type="Pfam" id="PF12833">
    <property type="entry name" value="HTH_18"/>
    <property type="match status" value="1"/>
</dbReference>
<keyword evidence="4" id="KW-0227">DNA damage</keyword>
<accession>A0ABX8III2</accession>
<comment type="catalytic activity">
    <reaction evidence="8">
        <text>a 6-O-methyl-2'-deoxyguanosine in DNA + L-cysteinyl-[protein] = S-methyl-L-cysteinyl-[protein] + a 2'-deoxyguanosine in DNA</text>
        <dbReference type="Rhea" id="RHEA:24000"/>
        <dbReference type="Rhea" id="RHEA-COMP:10131"/>
        <dbReference type="Rhea" id="RHEA-COMP:10132"/>
        <dbReference type="Rhea" id="RHEA-COMP:11367"/>
        <dbReference type="Rhea" id="RHEA-COMP:11368"/>
        <dbReference type="ChEBI" id="CHEBI:29950"/>
        <dbReference type="ChEBI" id="CHEBI:82612"/>
        <dbReference type="ChEBI" id="CHEBI:85445"/>
        <dbReference type="ChEBI" id="CHEBI:85448"/>
        <dbReference type="EC" id="2.1.1.63"/>
    </reaction>
</comment>
<dbReference type="InterPro" id="IPR036217">
    <property type="entry name" value="MethylDNA_cys_MeTrfase_DNAb"/>
</dbReference>
<dbReference type="CDD" id="cd06445">
    <property type="entry name" value="ATase"/>
    <property type="match status" value="1"/>
</dbReference>
<keyword evidence="5" id="KW-0805">Transcription regulation</keyword>
<dbReference type="Proteomes" id="UP000683442">
    <property type="component" value="Chromosome"/>
</dbReference>
<dbReference type="NCBIfam" id="TIGR00589">
    <property type="entry name" value="ogt"/>
    <property type="match status" value="1"/>
</dbReference>
<dbReference type="GO" id="GO:0032259">
    <property type="term" value="P:methylation"/>
    <property type="evidence" value="ECO:0007669"/>
    <property type="project" value="UniProtKB-KW"/>
</dbReference>
<dbReference type="Gene3D" id="1.10.10.60">
    <property type="entry name" value="Homeodomain-like"/>
    <property type="match status" value="1"/>
</dbReference>
<keyword evidence="7" id="KW-0234">DNA repair</keyword>
<evidence type="ECO:0000256" key="3">
    <source>
        <dbReference type="ARBA" id="ARBA00022679"/>
    </source>
</evidence>
<gene>
    <name evidence="10" type="ORF">KQ249_19760</name>
</gene>
<evidence type="ECO:0000256" key="4">
    <source>
        <dbReference type="ARBA" id="ARBA00022763"/>
    </source>
</evidence>
<evidence type="ECO:0000256" key="8">
    <source>
        <dbReference type="ARBA" id="ARBA00049348"/>
    </source>
</evidence>
<evidence type="ECO:0000256" key="5">
    <source>
        <dbReference type="ARBA" id="ARBA00023015"/>
    </source>
</evidence>
<evidence type="ECO:0000256" key="6">
    <source>
        <dbReference type="ARBA" id="ARBA00023163"/>
    </source>
</evidence>
<keyword evidence="11" id="KW-1185">Reference proteome</keyword>
<dbReference type="InterPro" id="IPR036631">
    <property type="entry name" value="MGMT_N_sf"/>
</dbReference>
<keyword evidence="2 10" id="KW-0489">Methyltransferase</keyword>
<reference evidence="10 11" key="1">
    <citation type="submission" date="2021-06" db="EMBL/GenBank/DDBJ databases">
        <title>Microbial metabolic specificity influences pelagic lipid remineralization.</title>
        <authorList>
            <person name="Behrendt L."/>
            <person name="Hunter J.E."/>
            <person name="Alcolombri U."/>
            <person name="Smriga S."/>
            <person name="Mincer T."/>
            <person name="Lowenstein D.P."/>
            <person name="Peaudecerf F.J."/>
            <person name="Fernandez V.I."/>
            <person name="Fredricks H."/>
            <person name="Almblad H."/>
            <person name="Harrison J.J."/>
            <person name="Stocker R."/>
            <person name="Van Mooy B.A.S."/>
        </authorList>
    </citation>
    <scope>NUCLEOTIDE SEQUENCE [LARGE SCALE GENOMIC DNA]</scope>
    <source>
        <strain evidence="10 11">HP15-B</strain>
    </source>
</reference>
<name>A0ABX8III2_9GAMM</name>
<dbReference type="Gene3D" id="1.10.10.10">
    <property type="entry name" value="Winged helix-like DNA-binding domain superfamily/Winged helix DNA-binding domain"/>
    <property type="match status" value="1"/>
</dbReference>
<dbReference type="Gene3D" id="3.30.160.70">
    <property type="entry name" value="Methylated DNA-protein cysteine methyltransferase domain"/>
    <property type="match status" value="1"/>
</dbReference>